<reference evidence="3" key="2">
    <citation type="submission" date="2016-05" db="EMBL/GenBank/DDBJ databases">
        <authorList>
            <person name="Lavstsen T."/>
            <person name="Jespersen J.S."/>
        </authorList>
    </citation>
    <scope>NUCLEOTIDE SEQUENCE [LARGE SCALE GENOMIC DNA]</scope>
</reference>
<dbReference type="EMBL" id="FLRD01000100">
    <property type="protein sequence ID" value="SBT36753.1"/>
    <property type="molecule type" value="Genomic_DNA"/>
</dbReference>
<protein>
    <submittedName>
        <fullName evidence="3">PIR Superfamily Protein</fullName>
    </submittedName>
</protein>
<sequence>MYASLLNDIERAPNDNNYYLYIDIIQQINNPFLQHIFYYIVRNYEIGGKNFSECKKSADTACQYFKKWIILKRDLFTYGGKCTENETLWYQYFNTLWNKLERDSEYGNWCTIKRDTLPRIPTVFPADLNNPDFSQIIAINKMDKKECKCDPRPQCPSNSIQVQPLALESSAPVQEFSSVTAYSVPVAVGVTLLGTFVTLLFLYKFTNIVSWLYGNQTRKNRQRRYIDDEEEYEFPTSSYENYMTIPKNRRSQISYHSLKN</sequence>
<organism evidence="3 4">
    <name type="scientific">Plasmodium ovale wallikeri</name>
    <dbReference type="NCBI Taxonomy" id="864142"/>
    <lineage>
        <taxon>Eukaryota</taxon>
        <taxon>Sar</taxon>
        <taxon>Alveolata</taxon>
        <taxon>Apicomplexa</taxon>
        <taxon>Aconoidasida</taxon>
        <taxon>Haemosporida</taxon>
        <taxon>Plasmodiidae</taxon>
        <taxon>Plasmodium</taxon>
        <taxon>Plasmodium (Plasmodium)</taxon>
    </lineage>
</organism>
<dbReference type="InterPro" id="IPR008780">
    <property type="entry name" value="Plasmodium_Vir"/>
</dbReference>
<evidence type="ECO:0000256" key="1">
    <source>
        <dbReference type="SAM" id="Phobius"/>
    </source>
</evidence>
<dbReference type="EMBL" id="FLRE01000128">
    <property type="protein sequence ID" value="SBT37194.1"/>
    <property type="molecule type" value="Genomic_DNA"/>
</dbReference>
<reference evidence="4 5" key="1">
    <citation type="submission" date="2016-05" db="EMBL/GenBank/DDBJ databases">
        <authorList>
            <person name="Naeem Raeece"/>
        </authorList>
    </citation>
    <scope>NUCLEOTIDE SEQUENCE [LARGE SCALE GENOMIC DNA]</scope>
</reference>
<accession>A0A1A8YZQ9</accession>
<dbReference type="Proteomes" id="UP000078550">
    <property type="component" value="Unassembled WGS sequence"/>
</dbReference>
<evidence type="ECO:0000313" key="2">
    <source>
        <dbReference type="EMBL" id="SBT36753.1"/>
    </source>
</evidence>
<keyword evidence="1" id="KW-1133">Transmembrane helix</keyword>
<proteinExistence type="predicted"/>
<dbReference type="Pfam" id="PF05795">
    <property type="entry name" value="Plasmodium_Vir"/>
    <property type="match status" value="1"/>
</dbReference>
<evidence type="ECO:0000313" key="3">
    <source>
        <dbReference type="EMBL" id="SBT37194.1"/>
    </source>
</evidence>
<name>A0A1A8YZQ9_PLAOA</name>
<dbReference type="Proteomes" id="UP000078555">
    <property type="component" value="Unassembled WGS sequence"/>
</dbReference>
<dbReference type="AlphaFoldDB" id="A0A1A8YZQ9"/>
<keyword evidence="1" id="KW-0812">Transmembrane</keyword>
<keyword evidence="5" id="KW-1185">Reference proteome</keyword>
<evidence type="ECO:0000313" key="4">
    <source>
        <dbReference type="Proteomes" id="UP000078550"/>
    </source>
</evidence>
<evidence type="ECO:0000313" key="5">
    <source>
        <dbReference type="Proteomes" id="UP000078555"/>
    </source>
</evidence>
<feature type="transmembrane region" description="Helical" evidence="1">
    <location>
        <begin position="182"/>
        <end position="203"/>
    </location>
</feature>
<keyword evidence="1" id="KW-0472">Membrane</keyword>
<gene>
    <name evidence="2" type="ORF">POVWA1_034050</name>
    <name evidence="3" type="ORF">POVWA2_033190</name>
</gene>